<comment type="caution">
    <text evidence="2">The sequence shown here is derived from an EMBL/GenBank/DDBJ whole genome shotgun (WGS) entry which is preliminary data.</text>
</comment>
<keyword evidence="3" id="KW-1185">Reference proteome</keyword>
<keyword evidence="1" id="KW-0812">Transmembrane</keyword>
<accession>A0ABV1HXV1</accession>
<name>A0ABV1HXV1_9FIRM</name>
<gene>
    <name evidence="2" type="ORF">WMO62_00195</name>
</gene>
<dbReference type="RefSeq" id="WP_349143396.1">
    <property type="nucleotide sequence ID" value="NZ_JBBMFC010000001.1"/>
</dbReference>
<proteinExistence type="predicted"/>
<evidence type="ECO:0000313" key="3">
    <source>
        <dbReference type="Proteomes" id="UP001470288"/>
    </source>
</evidence>
<reference evidence="2 3" key="1">
    <citation type="submission" date="2024-03" db="EMBL/GenBank/DDBJ databases">
        <title>Human intestinal bacterial collection.</title>
        <authorList>
            <person name="Pauvert C."/>
            <person name="Hitch T.C.A."/>
            <person name="Clavel T."/>
        </authorList>
    </citation>
    <scope>NUCLEOTIDE SEQUENCE [LARGE SCALE GENOMIC DNA]</scope>
    <source>
        <strain evidence="2 3">CLA-AA-H78B</strain>
    </source>
</reference>
<keyword evidence="1" id="KW-1133">Transmembrane helix</keyword>
<evidence type="ECO:0000313" key="2">
    <source>
        <dbReference type="EMBL" id="MEQ2577259.1"/>
    </source>
</evidence>
<evidence type="ECO:0000256" key="1">
    <source>
        <dbReference type="SAM" id="Phobius"/>
    </source>
</evidence>
<organism evidence="2 3">
    <name type="scientific">Hominiventricola aquisgranensis</name>
    <dbReference type="NCBI Taxonomy" id="3133164"/>
    <lineage>
        <taxon>Bacteria</taxon>
        <taxon>Bacillati</taxon>
        <taxon>Bacillota</taxon>
        <taxon>Clostridia</taxon>
        <taxon>Lachnospirales</taxon>
        <taxon>Lachnospiraceae</taxon>
        <taxon>Hominiventricola</taxon>
    </lineage>
</organism>
<keyword evidence="1" id="KW-0472">Membrane</keyword>
<sequence length="79" mass="8814">MSQEKVDRYKEQKKNRKAILAKKKRNVFLTKCGCGLVVVLLAAWLGYSAVDSYYAKANSETVYADVTALDEYTSALASE</sequence>
<dbReference type="Proteomes" id="UP001470288">
    <property type="component" value="Unassembled WGS sequence"/>
</dbReference>
<dbReference type="EMBL" id="JBBMFC010000001">
    <property type="protein sequence ID" value="MEQ2577259.1"/>
    <property type="molecule type" value="Genomic_DNA"/>
</dbReference>
<feature type="transmembrane region" description="Helical" evidence="1">
    <location>
        <begin position="26"/>
        <end position="47"/>
    </location>
</feature>
<protein>
    <submittedName>
        <fullName evidence="2">Uncharacterized protein</fullName>
    </submittedName>
</protein>